<dbReference type="PANTHER" id="PTHR19317:SF0">
    <property type="entry name" value="PRENYLATED RAB ACCEPTOR PROTEIN 1"/>
    <property type="match status" value="1"/>
</dbReference>
<name>A0A2G8KWF2_STIJA</name>
<protein>
    <recommendedName>
        <fullName evidence="7">PRA1 family protein</fullName>
    </recommendedName>
</protein>
<keyword evidence="9" id="KW-1185">Reference proteome</keyword>
<dbReference type="InterPro" id="IPR004895">
    <property type="entry name" value="Prenylated_rab_accept_PRA1"/>
</dbReference>
<dbReference type="GO" id="GO:0016020">
    <property type="term" value="C:membrane"/>
    <property type="evidence" value="ECO:0007669"/>
    <property type="project" value="UniProtKB-SubCell"/>
</dbReference>
<dbReference type="STRING" id="307972.A0A2G8KWF2"/>
<sequence length="247" mass="27301">MDDFGTSKESSSAYDIPTELGLEGNIEIPESVKKMSLSLSNAGVRDWIFRRRETVRPWGEFLSSARFSKPSSVANASQRVVANIEHFQSNYIFVFVGLLLYCLITSPLLLIALAGVFGAFYFVSVKNSGQKLNIAGYELTLFQQYVAIAACSLPIFFFIGAGSAFFWVIGASFVAIMLHAVFFNTQIDGVDDAETELMMDEVCMCSSFTLGMNCGLDGIQDLSTSPTYQLTDLPTFGCWVLKRLRLK</sequence>
<dbReference type="GO" id="GO:0005794">
    <property type="term" value="C:Golgi apparatus"/>
    <property type="evidence" value="ECO:0007669"/>
    <property type="project" value="TreeGrafter"/>
</dbReference>
<dbReference type="OrthoDB" id="63113at2759"/>
<evidence type="ECO:0000256" key="4">
    <source>
        <dbReference type="ARBA" id="ARBA00022692"/>
    </source>
</evidence>
<keyword evidence="6 7" id="KW-0472">Membrane</keyword>
<evidence type="ECO:0000313" key="9">
    <source>
        <dbReference type="Proteomes" id="UP000230750"/>
    </source>
</evidence>
<evidence type="ECO:0000256" key="5">
    <source>
        <dbReference type="ARBA" id="ARBA00022989"/>
    </source>
</evidence>
<accession>A0A2G8KWF2</accession>
<comment type="caution">
    <text evidence="8">The sequence shown here is derived from an EMBL/GenBank/DDBJ whole genome shotgun (WGS) entry which is preliminary data.</text>
</comment>
<dbReference type="Proteomes" id="UP000230750">
    <property type="component" value="Unassembled WGS sequence"/>
</dbReference>
<evidence type="ECO:0000256" key="7">
    <source>
        <dbReference type="RuleBase" id="RU363107"/>
    </source>
</evidence>
<evidence type="ECO:0000256" key="6">
    <source>
        <dbReference type="ARBA" id="ARBA00023136"/>
    </source>
</evidence>
<keyword evidence="4 7" id="KW-0812">Transmembrane</keyword>
<feature type="transmembrane region" description="Helical" evidence="7">
    <location>
        <begin position="91"/>
        <end position="123"/>
    </location>
</feature>
<evidence type="ECO:0000313" key="8">
    <source>
        <dbReference type="EMBL" id="PIK52337.1"/>
    </source>
</evidence>
<feature type="transmembrane region" description="Helical" evidence="7">
    <location>
        <begin position="135"/>
        <end position="159"/>
    </location>
</feature>
<dbReference type="GO" id="GO:0008021">
    <property type="term" value="C:synaptic vesicle"/>
    <property type="evidence" value="ECO:0007669"/>
    <property type="project" value="UniProtKB-SubCell"/>
</dbReference>
<evidence type="ECO:0000256" key="3">
    <source>
        <dbReference type="ARBA" id="ARBA00006483"/>
    </source>
</evidence>
<dbReference type="Pfam" id="PF03208">
    <property type="entry name" value="PRA1"/>
    <property type="match status" value="1"/>
</dbReference>
<reference evidence="8 9" key="1">
    <citation type="journal article" date="2017" name="PLoS Biol.">
        <title>The sea cucumber genome provides insights into morphological evolution and visceral regeneration.</title>
        <authorList>
            <person name="Zhang X."/>
            <person name="Sun L."/>
            <person name="Yuan J."/>
            <person name="Sun Y."/>
            <person name="Gao Y."/>
            <person name="Zhang L."/>
            <person name="Li S."/>
            <person name="Dai H."/>
            <person name="Hamel J.F."/>
            <person name="Liu C."/>
            <person name="Yu Y."/>
            <person name="Liu S."/>
            <person name="Lin W."/>
            <person name="Guo K."/>
            <person name="Jin S."/>
            <person name="Xu P."/>
            <person name="Storey K.B."/>
            <person name="Huan P."/>
            <person name="Zhang T."/>
            <person name="Zhou Y."/>
            <person name="Zhang J."/>
            <person name="Lin C."/>
            <person name="Li X."/>
            <person name="Xing L."/>
            <person name="Huo D."/>
            <person name="Sun M."/>
            <person name="Wang L."/>
            <person name="Mercier A."/>
            <person name="Li F."/>
            <person name="Yang H."/>
            <person name="Xiang J."/>
        </authorList>
    </citation>
    <scope>NUCLEOTIDE SEQUENCE [LARGE SCALE GENOMIC DNA]</scope>
    <source>
        <strain evidence="8">Shaxun</strain>
        <tissue evidence="8">Muscle</tissue>
    </source>
</reference>
<evidence type="ECO:0000256" key="1">
    <source>
        <dbReference type="ARBA" id="ARBA00004141"/>
    </source>
</evidence>
<evidence type="ECO:0000256" key="2">
    <source>
        <dbReference type="ARBA" id="ARBA00004234"/>
    </source>
</evidence>
<keyword evidence="5 7" id="KW-1133">Transmembrane helix</keyword>
<proteinExistence type="inferred from homology"/>
<comment type="subcellular location">
    <subcellularLocation>
        <location evidence="2">Cytoplasmic vesicle</location>
        <location evidence="2">Secretory vesicle</location>
        <location evidence="2">Synaptic vesicle</location>
    </subcellularLocation>
    <subcellularLocation>
        <location evidence="1 7">Membrane</location>
        <topology evidence="1 7">Multi-pass membrane protein</topology>
    </subcellularLocation>
</comment>
<feature type="transmembrane region" description="Helical" evidence="7">
    <location>
        <begin position="165"/>
        <end position="183"/>
    </location>
</feature>
<organism evidence="8 9">
    <name type="scientific">Stichopus japonicus</name>
    <name type="common">Sea cucumber</name>
    <dbReference type="NCBI Taxonomy" id="307972"/>
    <lineage>
        <taxon>Eukaryota</taxon>
        <taxon>Metazoa</taxon>
        <taxon>Echinodermata</taxon>
        <taxon>Eleutherozoa</taxon>
        <taxon>Echinozoa</taxon>
        <taxon>Holothuroidea</taxon>
        <taxon>Aspidochirotacea</taxon>
        <taxon>Aspidochirotida</taxon>
        <taxon>Stichopodidae</taxon>
        <taxon>Apostichopus</taxon>
    </lineage>
</organism>
<dbReference type="AlphaFoldDB" id="A0A2G8KWF2"/>
<gene>
    <name evidence="8" type="ORF">BSL78_10766</name>
</gene>
<comment type="similarity">
    <text evidence="3 7">Belongs to the PRA1 family.</text>
</comment>
<dbReference type="EMBL" id="MRZV01000333">
    <property type="protein sequence ID" value="PIK52337.1"/>
    <property type="molecule type" value="Genomic_DNA"/>
</dbReference>
<dbReference type="PANTHER" id="PTHR19317">
    <property type="entry name" value="PRENYLATED RAB ACCEPTOR 1-RELATED"/>
    <property type="match status" value="1"/>
</dbReference>